<evidence type="ECO:0000313" key="2">
    <source>
        <dbReference type="EMBL" id="MFD1799224.1"/>
    </source>
</evidence>
<feature type="domain" description="Carbohydrate kinase PfkB" evidence="1">
    <location>
        <begin position="62"/>
        <end position="346"/>
    </location>
</feature>
<evidence type="ECO:0000259" key="1">
    <source>
        <dbReference type="Pfam" id="PF00294"/>
    </source>
</evidence>
<keyword evidence="3" id="KW-1185">Reference proteome</keyword>
<dbReference type="InterPro" id="IPR029056">
    <property type="entry name" value="Ribokinase-like"/>
</dbReference>
<keyword evidence="2" id="KW-0808">Transferase</keyword>
<dbReference type="SUPFAM" id="SSF53613">
    <property type="entry name" value="Ribokinase-like"/>
    <property type="match status" value="1"/>
</dbReference>
<dbReference type="GO" id="GO:0016301">
    <property type="term" value="F:kinase activity"/>
    <property type="evidence" value="ECO:0007669"/>
    <property type="project" value="UniProtKB-KW"/>
</dbReference>
<gene>
    <name evidence="2" type="ORF">ACFSBK_05030</name>
</gene>
<accession>A0ABW4NM10</accession>
<name>A0ABW4NM10_9LACT</name>
<evidence type="ECO:0000313" key="3">
    <source>
        <dbReference type="Proteomes" id="UP001597285"/>
    </source>
</evidence>
<protein>
    <submittedName>
        <fullName evidence="2">PfkB family carbohydrate kinase</fullName>
    </submittedName>
</protein>
<dbReference type="Proteomes" id="UP001597285">
    <property type="component" value="Unassembled WGS sequence"/>
</dbReference>
<dbReference type="PANTHER" id="PTHR42909">
    <property type="entry name" value="ZGC:136858"/>
    <property type="match status" value="1"/>
</dbReference>
<keyword evidence="2" id="KW-0418">Kinase</keyword>
<organism evidence="2 3">
    <name type="scientific">Carnobacterium antarcticum</name>
    <dbReference type="NCBI Taxonomy" id="2126436"/>
    <lineage>
        <taxon>Bacteria</taxon>
        <taxon>Bacillati</taxon>
        <taxon>Bacillota</taxon>
        <taxon>Bacilli</taxon>
        <taxon>Lactobacillales</taxon>
        <taxon>Carnobacteriaceae</taxon>
        <taxon>Carnobacterium</taxon>
    </lineage>
</organism>
<dbReference type="Pfam" id="PF00294">
    <property type="entry name" value="PfkB"/>
    <property type="match status" value="1"/>
</dbReference>
<dbReference type="Gene3D" id="1.10.10.10">
    <property type="entry name" value="Winged helix-like DNA-binding domain superfamily/Winged helix DNA-binding domain"/>
    <property type="match status" value="1"/>
</dbReference>
<dbReference type="Gene3D" id="3.40.1190.20">
    <property type="match status" value="1"/>
</dbReference>
<sequence>MNLNEKESLILKRILKNPFVTQQELADEIKLSRSATANLISGLVRKEYLLGKAYILNESKPVICIGAANIDRRYLMEAPLIEGTTNDVKTQSTNGGVARSIAENLGRLEVEAALLSVVGNDPEWQKIKAASEHFMDVSAVDTLEGEATGTFLEVVNPNGDILLGLSDMEIYHCMTPEWLTKHLTLLKRAKYLVADLNLPKETLELLIALKMKHQIPLVLITVSVPKMVNMPASLEGVDLLIVKHDETEAFLNLAVKSEEDAEQAAIKWLSYGAHSVIVTKNDDTLVYVADNGETIRYKNPHDITNRYKWGANEAICAGLIYARQQGKSISQSLMAGFANGYHTTQSLSLVRSNLSTLQLEKDIEELAKVEKEYRV</sequence>
<comment type="caution">
    <text evidence="2">The sequence shown here is derived from an EMBL/GenBank/DDBJ whole genome shotgun (WGS) entry which is preliminary data.</text>
</comment>
<dbReference type="PANTHER" id="PTHR42909:SF4">
    <property type="entry name" value="CARBOHYDRATE KINASE, PFKB FAMILY"/>
    <property type="match status" value="1"/>
</dbReference>
<proteinExistence type="predicted"/>
<dbReference type="Pfam" id="PF13412">
    <property type="entry name" value="HTH_24"/>
    <property type="match status" value="1"/>
</dbReference>
<dbReference type="CDD" id="cd01941">
    <property type="entry name" value="YeiC_kinase_like"/>
    <property type="match status" value="1"/>
</dbReference>
<dbReference type="RefSeq" id="WP_058918912.1">
    <property type="nucleotide sequence ID" value="NZ_JBHSQC010000004.1"/>
</dbReference>
<dbReference type="EMBL" id="JBHUFF010000009">
    <property type="protein sequence ID" value="MFD1799224.1"/>
    <property type="molecule type" value="Genomic_DNA"/>
</dbReference>
<dbReference type="SUPFAM" id="SSF46785">
    <property type="entry name" value="Winged helix' DNA-binding domain"/>
    <property type="match status" value="1"/>
</dbReference>
<dbReference type="InterPro" id="IPR036390">
    <property type="entry name" value="WH_DNA-bd_sf"/>
</dbReference>
<dbReference type="InterPro" id="IPR036388">
    <property type="entry name" value="WH-like_DNA-bd_sf"/>
</dbReference>
<reference evidence="3" key="1">
    <citation type="journal article" date="2019" name="Int. J. Syst. Evol. Microbiol.">
        <title>The Global Catalogue of Microorganisms (GCM) 10K type strain sequencing project: providing services to taxonomists for standard genome sequencing and annotation.</title>
        <authorList>
            <consortium name="The Broad Institute Genomics Platform"/>
            <consortium name="The Broad Institute Genome Sequencing Center for Infectious Disease"/>
            <person name="Wu L."/>
            <person name="Ma J."/>
        </authorList>
    </citation>
    <scope>NUCLEOTIDE SEQUENCE [LARGE SCALE GENOMIC DNA]</scope>
    <source>
        <strain evidence="3">KCTC 42143</strain>
    </source>
</reference>
<dbReference type="InterPro" id="IPR011611">
    <property type="entry name" value="PfkB_dom"/>
</dbReference>